<keyword evidence="7 9" id="KW-1133">Transmembrane helix</keyword>
<comment type="subcellular location">
    <subcellularLocation>
        <location evidence="1 9">Cell membrane</location>
        <topology evidence="1 9">Multi-pass membrane protein</topology>
    </subcellularLocation>
</comment>
<dbReference type="InterPro" id="IPR004485">
    <property type="entry name" value="Cobalamin_biosynth_CobD/CbiB"/>
</dbReference>
<dbReference type="GO" id="GO:0005886">
    <property type="term" value="C:plasma membrane"/>
    <property type="evidence" value="ECO:0007669"/>
    <property type="project" value="UniProtKB-SubCell"/>
</dbReference>
<dbReference type="NCBIfam" id="TIGR00380">
    <property type="entry name" value="cobal_cbiB"/>
    <property type="match status" value="1"/>
</dbReference>
<dbReference type="UniPathway" id="UPA00148"/>
<dbReference type="RefSeq" id="WP_011242428.1">
    <property type="nucleotide sequence ID" value="NC_006576.1"/>
</dbReference>
<evidence type="ECO:0000256" key="3">
    <source>
        <dbReference type="ARBA" id="ARBA00006263"/>
    </source>
</evidence>
<evidence type="ECO:0000256" key="2">
    <source>
        <dbReference type="ARBA" id="ARBA00004953"/>
    </source>
</evidence>
<dbReference type="PANTHER" id="PTHR34308:SF1">
    <property type="entry name" value="COBALAMIN BIOSYNTHESIS PROTEIN CBIB"/>
    <property type="match status" value="1"/>
</dbReference>
<evidence type="ECO:0000313" key="10">
    <source>
        <dbReference type="EMBL" id="BAD78305.1"/>
    </source>
</evidence>
<gene>
    <name evidence="9" type="primary">cobD</name>
    <name evidence="10" type="ordered locus">syc0115_d</name>
</gene>
<dbReference type="GO" id="GO:0009236">
    <property type="term" value="P:cobalamin biosynthetic process"/>
    <property type="evidence" value="ECO:0007669"/>
    <property type="project" value="UniProtKB-UniRule"/>
</dbReference>
<evidence type="ECO:0000256" key="6">
    <source>
        <dbReference type="ARBA" id="ARBA00022692"/>
    </source>
</evidence>
<dbReference type="GO" id="GO:0015420">
    <property type="term" value="F:ABC-type vitamin B12 transporter activity"/>
    <property type="evidence" value="ECO:0007669"/>
    <property type="project" value="UniProtKB-UniRule"/>
</dbReference>
<evidence type="ECO:0000256" key="1">
    <source>
        <dbReference type="ARBA" id="ARBA00004651"/>
    </source>
</evidence>
<comment type="pathway">
    <text evidence="2 9">Cofactor biosynthesis; adenosylcobalamin biosynthesis.</text>
</comment>
<evidence type="ECO:0000256" key="4">
    <source>
        <dbReference type="ARBA" id="ARBA00022475"/>
    </source>
</evidence>
<evidence type="ECO:0000256" key="7">
    <source>
        <dbReference type="ARBA" id="ARBA00022989"/>
    </source>
</evidence>
<comment type="similarity">
    <text evidence="3 9">Belongs to the CobD/CbiB family.</text>
</comment>
<dbReference type="Pfam" id="PF03186">
    <property type="entry name" value="CobD_Cbib"/>
    <property type="match status" value="1"/>
</dbReference>
<dbReference type="KEGG" id="syc:syc0115_d"/>
<dbReference type="eggNOG" id="COG1270">
    <property type="taxonomic scope" value="Bacteria"/>
</dbReference>
<dbReference type="PANTHER" id="PTHR34308">
    <property type="entry name" value="COBALAMIN BIOSYNTHESIS PROTEIN CBIB"/>
    <property type="match status" value="1"/>
</dbReference>
<accession>A0A0H3K2E0</accession>
<comment type="caution">
    <text evidence="9">Lacks conserved residue(s) required for the propagation of feature annotation.</text>
</comment>
<keyword evidence="8 9" id="KW-0472">Membrane</keyword>
<evidence type="ECO:0000256" key="8">
    <source>
        <dbReference type="ARBA" id="ARBA00023136"/>
    </source>
</evidence>
<dbReference type="EMBL" id="AP008231">
    <property type="protein sequence ID" value="BAD78305.1"/>
    <property type="molecule type" value="Genomic_DNA"/>
</dbReference>
<evidence type="ECO:0000256" key="9">
    <source>
        <dbReference type="HAMAP-Rule" id="MF_00024"/>
    </source>
</evidence>
<proteinExistence type="inferred from homology"/>
<dbReference type="Proteomes" id="UP000001175">
    <property type="component" value="Chromosome"/>
</dbReference>
<keyword evidence="4 9" id="KW-1003">Cell membrane</keyword>
<protein>
    <recommendedName>
        <fullName evidence="9">Cobalamin biosynthesis protein CobD</fullName>
    </recommendedName>
</protein>
<feature type="transmembrane region" description="Helical" evidence="9">
    <location>
        <begin position="307"/>
        <end position="324"/>
    </location>
</feature>
<feature type="transmembrane region" description="Helical" evidence="9">
    <location>
        <begin position="166"/>
        <end position="186"/>
    </location>
</feature>
<dbReference type="GO" id="GO:0048472">
    <property type="term" value="F:threonine-phosphate decarboxylase activity"/>
    <property type="evidence" value="ECO:0007669"/>
    <property type="project" value="InterPro"/>
</dbReference>
<keyword evidence="5 9" id="KW-0169">Cobalamin biosynthesis</keyword>
<name>A0A0H3K2E0_SYNP6</name>
<feature type="transmembrane region" description="Helical" evidence="9">
    <location>
        <begin position="62"/>
        <end position="82"/>
    </location>
</feature>
<dbReference type="AlphaFoldDB" id="A0A0H3K2E0"/>
<organism evidence="10 11">
    <name type="scientific">Synechococcus sp. (strain ATCC 27144 / PCC 6301 / SAUG 1402/1)</name>
    <name type="common">Anacystis nidulans</name>
    <dbReference type="NCBI Taxonomy" id="269084"/>
    <lineage>
        <taxon>Bacteria</taxon>
        <taxon>Bacillati</taxon>
        <taxon>Cyanobacteriota</taxon>
        <taxon>Cyanophyceae</taxon>
        <taxon>Synechococcales</taxon>
        <taxon>Synechococcaceae</taxon>
        <taxon>Synechococcus</taxon>
    </lineage>
</organism>
<dbReference type="GeneID" id="72430304"/>
<dbReference type="HAMAP" id="MF_00024">
    <property type="entry name" value="CobD_CbiB"/>
    <property type="match status" value="1"/>
</dbReference>
<evidence type="ECO:0000256" key="5">
    <source>
        <dbReference type="ARBA" id="ARBA00022573"/>
    </source>
</evidence>
<evidence type="ECO:0000313" key="11">
    <source>
        <dbReference type="Proteomes" id="UP000001175"/>
    </source>
</evidence>
<keyword evidence="6 9" id="KW-0812">Transmembrane</keyword>
<reference evidence="10 11" key="1">
    <citation type="journal article" date="2007" name="Photosyn. Res.">
        <title>Complete nucleotide sequence of the freshwater unicellular cyanobacterium Synechococcus elongatus PCC 6301 chromosome: gene content and organization.</title>
        <authorList>
            <person name="Sugita C."/>
            <person name="Ogata K."/>
            <person name="Shikata M."/>
            <person name="Jikuya H."/>
            <person name="Takano J."/>
            <person name="Furumichi M."/>
            <person name="Kanehisa M."/>
            <person name="Omata T."/>
            <person name="Sugiura M."/>
            <person name="Sugita M."/>
        </authorList>
    </citation>
    <scope>NUCLEOTIDE SEQUENCE [LARGE SCALE GENOMIC DNA]</scope>
    <source>
        <strain evidence="11">ATCC 27144 / PCC 6301 / SAUG 1402/1</strain>
    </source>
</reference>
<comment type="function">
    <text evidence="9">Converts cobyric acid to cobinamide by the addition of aminopropanol on the F carboxylic group.</text>
</comment>
<sequence>MMSASLTTIAVLGLAALLDYGVGDPWGWPHPVQALGWVIACWRDWTFRWLKSAIAQRISGMVLTIVLVAGSAIASWVAFGAIARLSPLLSAGLQVILLASCFAGRSLREAAAEVLKPLAAEDLPAARRALSRYVGRDTDQLSALEIQRAVLETVTENSTDGVLAPLFYAGLGVLLGLGPVPLAIAYKAASTLDSMVGYRRPPYTNLGWFPARSEDVWTWLPCRLVVLTIALFSGQPRQVWQICCRDAPADPSPNAGWSEAAYAAALGVQVGGDNVYQGQIVSKPLLGDPQRSLDATVIQQALQLTRIAFLLWLAVIAGLLLALGH</sequence>